<keyword evidence="2" id="KW-1185">Reference proteome</keyword>
<dbReference type="GO" id="GO:0006402">
    <property type="term" value="P:mRNA catabolic process"/>
    <property type="evidence" value="ECO:0007669"/>
    <property type="project" value="TreeGrafter"/>
</dbReference>
<dbReference type="PANTHER" id="PTHR33988:SF2">
    <property type="entry name" value="ENDORIBONUCLEASE MAZF"/>
    <property type="match status" value="1"/>
</dbReference>
<accession>A0A291I9M9</accession>
<sequence>MENDIIRGDIYYVNLPEQPAWSHIQSGCRPCIVIQNDLGNRYSPNTIVIPLTTRHKPKMSTHFLVTETPIKSTGLAESVVTVNKTDLTTYLGHVSDYELNKMNTAIKNSLGL</sequence>
<protein>
    <submittedName>
        <fullName evidence="1">mRNA interferase</fullName>
    </submittedName>
</protein>
<dbReference type="PANTHER" id="PTHR33988">
    <property type="entry name" value="ENDORIBONUCLEASE MAZF-RELATED"/>
    <property type="match status" value="1"/>
</dbReference>
<name>A0A291I9M9_9CAUD</name>
<dbReference type="Proteomes" id="UP000229296">
    <property type="component" value="Segment"/>
</dbReference>
<evidence type="ECO:0000313" key="1">
    <source>
        <dbReference type="EMBL" id="ATG86401.1"/>
    </source>
</evidence>
<dbReference type="InterPro" id="IPR011067">
    <property type="entry name" value="Plasmid_toxin/cell-grow_inhib"/>
</dbReference>
<dbReference type="GO" id="GO:0004521">
    <property type="term" value="F:RNA endonuclease activity"/>
    <property type="evidence" value="ECO:0007669"/>
    <property type="project" value="TreeGrafter"/>
</dbReference>
<dbReference type="GO" id="GO:0016075">
    <property type="term" value="P:rRNA catabolic process"/>
    <property type="evidence" value="ECO:0007669"/>
    <property type="project" value="TreeGrafter"/>
</dbReference>
<dbReference type="InterPro" id="IPR003477">
    <property type="entry name" value="PemK-like"/>
</dbReference>
<reference evidence="1 2" key="1">
    <citation type="submission" date="2017-08" db="EMBL/GenBank/DDBJ databases">
        <title>Isolation and Characterization of phages of Lactobacillus pentosus and plantarum.</title>
        <authorList>
            <person name="Qi R."/>
            <person name="Yu M."/>
            <person name="Qiao X."/>
            <person name="Li Y."/>
        </authorList>
    </citation>
    <scope>NUCLEOTIDE SEQUENCE [LARGE SCALE GENOMIC DNA]</scope>
</reference>
<proteinExistence type="predicted"/>
<gene>
    <name evidence="1" type="ORF">LpeD_163</name>
</gene>
<dbReference type="Gene3D" id="2.30.30.110">
    <property type="match status" value="1"/>
</dbReference>
<dbReference type="SUPFAM" id="SSF50118">
    <property type="entry name" value="Cell growth inhibitor/plasmid maintenance toxic component"/>
    <property type="match status" value="1"/>
</dbReference>
<evidence type="ECO:0000313" key="2">
    <source>
        <dbReference type="Proteomes" id="UP000229296"/>
    </source>
</evidence>
<dbReference type="Pfam" id="PF02452">
    <property type="entry name" value="PemK_toxin"/>
    <property type="match status" value="1"/>
</dbReference>
<organism evidence="1 2">
    <name type="scientific">Lactobacillus phage LpeD</name>
    <dbReference type="NCBI Taxonomy" id="2041210"/>
    <lineage>
        <taxon>Viruses</taxon>
        <taxon>Duplodnaviria</taxon>
        <taxon>Heunggongvirae</taxon>
        <taxon>Uroviricota</taxon>
        <taxon>Caudoviricetes</taxon>
        <taxon>Herelleviridae</taxon>
        <taxon>Elpedvirus</taxon>
        <taxon>Elpedvirus LpeD</taxon>
    </lineage>
</organism>
<dbReference type="GO" id="GO:0003677">
    <property type="term" value="F:DNA binding"/>
    <property type="evidence" value="ECO:0007669"/>
    <property type="project" value="InterPro"/>
</dbReference>
<dbReference type="EMBL" id="MF787246">
    <property type="protein sequence ID" value="ATG86401.1"/>
    <property type="molecule type" value="Genomic_DNA"/>
</dbReference>